<feature type="transmembrane region" description="Helical" evidence="1">
    <location>
        <begin position="14"/>
        <end position="38"/>
    </location>
</feature>
<dbReference type="WBParaSite" id="BXY_0370500.1">
    <property type="protein sequence ID" value="BXY_0370500.1"/>
    <property type="gene ID" value="BXY_0370500"/>
</dbReference>
<evidence type="ECO:0000256" key="1">
    <source>
        <dbReference type="SAM" id="Phobius"/>
    </source>
</evidence>
<organism evidence="2 3">
    <name type="scientific">Bursaphelenchus xylophilus</name>
    <name type="common">Pinewood nematode worm</name>
    <name type="synonym">Aphelenchoides xylophilus</name>
    <dbReference type="NCBI Taxonomy" id="6326"/>
    <lineage>
        <taxon>Eukaryota</taxon>
        <taxon>Metazoa</taxon>
        <taxon>Ecdysozoa</taxon>
        <taxon>Nematoda</taxon>
        <taxon>Chromadorea</taxon>
        <taxon>Rhabditida</taxon>
        <taxon>Tylenchina</taxon>
        <taxon>Tylenchomorpha</taxon>
        <taxon>Aphelenchoidea</taxon>
        <taxon>Aphelenchoididae</taxon>
        <taxon>Bursaphelenchus</taxon>
    </lineage>
</organism>
<accession>A0A1I7RSK1</accession>
<sequence>MHGSPEPDISVKTYQVMLITLSLLISLGSAVFIVWTFFVEKGLKSELKEGKRRIEDDMLTYPRCRTAVEEYGMEVVTPWKDYFTREQKAFRTDSE</sequence>
<reference evidence="3" key="1">
    <citation type="submission" date="2016-11" db="UniProtKB">
        <authorList>
            <consortium name="WormBaseParasite"/>
        </authorList>
    </citation>
    <scope>IDENTIFICATION</scope>
</reference>
<keyword evidence="1" id="KW-0812">Transmembrane</keyword>
<name>A0A1I7RSK1_BURXY</name>
<protein>
    <submittedName>
        <fullName evidence="3">Small integral membrane protein 29</fullName>
    </submittedName>
</protein>
<evidence type="ECO:0000313" key="2">
    <source>
        <dbReference type="Proteomes" id="UP000095284"/>
    </source>
</evidence>
<proteinExistence type="predicted"/>
<evidence type="ECO:0000313" key="3">
    <source>
        <dbReference type="WBParaSite" id="BXY_0370500.1"/>
    </source>
</evidence>
<keyword evidence="1" id="KW-1133">Transmembrane helix</keyword>
<dbReference type="AlphaFoldDB" id="A0A1I7RSK1"/>
<dbReference type="Proteomes" id="UP000095284">
    <property type="component" value="Unplaced"/>
</dbReference>
<keyword evidence="1" id="KW-0472">Membrane</keyword>